<evidence type="ECO:0000256" key="12">
    <source>
        <dbReference type="ARBA" id="ARBA00023016"/>
    </source>
</evidence>
<protein>
    <recommendedName>
        <fullName evidence="5">Probable periplasmic serine endoprotease DegP-like</fullName>
        <ecNumber evidence="4">3.4.21.107</ecNumber>
    </recommendedName>
    <alternativeName>
        <fullName evidence="13">Protease Do</fullName>
    </alternativeName>
</protein>
<keyword evidence="12" id="KW-0346">Stress response</keyword>
<keyword evidence="6" id="KW-0645">Protease</keyword>
<keyword evidence="11" id="KW-0720">Serine protease</keyword>
<dbReference type="Pfam" id="PF13180">
    <property type="entry name" value="PDZ_2"/>
    <property type="match status" value="2"/>
</dbReference>
<evidence type="ECO:0000256" key="16">
    <source>
        <dbReference type="SAM" id="MobiDB-lite"/>
    </source>
</evidence>
<accession>A0A6I4UCG3</accession>
<keyword evidence="8" id="KW-0677">Repeat</keyword>
<evidence type="ECO:0000256" key="10">
    <source>
        <dbReference type="ARBA" id="ARBA00022801"/>
    </source>
</evidence>
<reference evidence="18 19" key="1">
    <citation type="submission" date="2019-12" db="EMBL/GenBank/DDBJ databases">
        <title>Genomic-based taxomic classification of the family Erythrobacteraceae.</title>
        <authorList>
            <person name="Xu L."/>
        </authorList>
    </citation>
    <scope>NUCLEOTIDE SEQUENCE [LARGE SCALE GENOMIC DNA]</scope>
    <source>
        <strain evidence="18 19">CGMCC 1.8703</strain>
    </source>
</reference>
<gene>
    <name evidence="18" type="ORF">GRI55_12770</name>
</gene>
<evidence type="ECO:0000256" key="14">
    <source>
        <dbReference type="PIRSR" id="PIRSR611782-1"/>
    </source>
</evidence>
<feature type="domain" description="PDZ" evidence="17">
    <location>
        <begin position="482"/>
        <end position="559"/>
    </location>
</feature>
<dbReference type="InterPro" id="IPR001478">
    <property type="entry name" value="PDZ"/>
</dbReference>
<evidence type="ECO:0000313" key="19">
    <source>
        <dbReference type="Proteomes" id="UP000439914"/>
    </source>
</evidence>
<dbReference type="EMBL" id="WTYG01000004">
    <property type="protein sequence ID" value="MXP36630.1"/>
    <property type="molecule type" value="Genomic_DNA"/>
</dbReference>
<dbReference type="EC" id="3.4.21.107" evidence="4"/>
<comment type="similarity">
    <text evidence="3">Belongs to the peptidase S1C family.</text>
</comment>
<dbReference type="Gene3D" id="2.40.10.120">
    <property type="match status" value="1"/>
</dbReference>
<evidence type="ECO:0000256" key="15">
    <source>
        <dbReference type="PIRSR" id="PIRSR611782-2"/>
    </source>
</evidence>
<evidence type="ECO:0000259" key="17">
    <source>
        <dbReference type="PROSITE" id="PS50106"/>
    </source>
</evidence>
<dbReference type="NCBIfam" id="TIGR02037">
    <property type="entry name" value="degP_htrA_DO"/>
    <property type="match status" value="1"/>
</dbReference>
<dbReference type="Gene3D" id="2.30.42.10">
    <property type="match status" value="2"/>
</dbReference>
<feature type="binding site" evidence="15">
    <location>
        <position position="222"/>
    </location>
    <ligand>
        <name>substrate</name>
    </ligand>
</feature>
<name>A0A6I4UCG3_9SPHN</name>
<evidence type="ECO:0000256" key="6">
    <source>
        <dbReference type="ARBA" id="ARBA00022670"/>
    </source>
</evidence>
<feature type="binding site" evidence="15">
    <location>
        <position position="187"/>
    </location>
    <ligand>
        <name>substrate</name>
    </ligand>
</feature>
<dbReference type="GO" id="GO:0004252">
    <property type="term" value="F:serine-type endopeptidase activity"/>
    <property type="evidence" value="ECO:0007669"/>
    <property type="project" value="InterPro"/>
</dbReference>
<evidence type="ECO:0000256" key="4">
    <source>
        <dbReference type="ARBA" id="ARBA00013035"/>
    </source>
</evidence>
<dbReference type="InterPro" id="IPR009003">
    <property type="entry name" value="Peptidase_S1_PA"/>
</dbReference>
<feature type="active site" description="Charge relay system" evidence="14">
    <location>
        <position position="222"/>
    </location>
</feature>
<feature type="domain" description="PDZ" evidence="17">
    <location>
        <begin position="348"/>
        <end position="414"/>
    </location>
</feature>
<dbReference type="Pfam" id="PF13365">
    <property type="entry name" value="Trypsin_2"/>
    <property type="match status" value="1"/>
</dbReference>
<keyword evidence="7" id="KW-0732">Signal</keyword>
<feature type="compositionally biased region" description="Polar residues" evidence="16">
    <location>
        <begin position="13"/>
        <end position="25"/>
    </location>
</feature>
<evidence type="ECO:0000256" key="9">
    <source>
        <dbReference type="ARBA" id="ARBA00022764"/>
    </source>
</evidence>
<evidence type="ECO:0000313" key="18">
    <source>
        <dbReference type="EMBL" id="MXP36630.1"/>
    </source>
</evidence>
<dbReference type="PROSITE" id="PS50106">
    <property type="entry name" value="PDZ"/>
    <property type="match status" value="2"/>
</dbReference>
<evidence type="ECO:0000256" key="5">
    <source>
        <dbReference type="ARBA" id="ARBA00013958"/>
    </source>
</evidence>
<organism evidence="18 19">
    <name type="scientific">Qipengyuania citrea</name>
    <dbReference type="NCBI Taxonomy" id="225971"/>
    <lineage>
        <taxon>Bacteria</taxon>
        <taxon>Pseudomonadati</taxon>
        <taxon>Pseudomonadota</taxon>
        <taxon>Alphaproteobacteria</taxon>
        <taxon>Sphingomonadales</taxon>
        <taxon>Erythrobacteraceae</taxon>
        <taxon>Qipengyuania</taxon>
    </lineage>
</organism>
<dbReference type="InterPro" id="IPR001940">
    <property type="entry name" value="Peptidase_S1C"/>
</dbReference>
<comment type="catalytic activity">
    <reaction evidence="1">
        <text>Acts on substrates that are at least partially unfolded. The cleavage site P1 residue is normally between a pair of hydrophobic residues, such as Val-|-Val.</text>
        <dbReference type="EC" id="3.4.21.107"/>
    </reaction>
</comment>
<dbReference type="SMART" id="SM00228">
    <property type="entry name" value="PDZ"/>
    <property type="match status" value="2"/>
</dbReference>
<feature type="active site" description="Charge relay system" evidence="14">
    <location>
        <position position="187"/>
    </location>
</feature>
<feature type="region of interest" description="Disordered" evidence="16">
    <location>
        <begin position="1"/>
        <end position="34"/>
    </location>
</feature>
<dbReference type="PANTHER" id="PTHR22939:SF130">
    <property type="entry name" value="PERIPLASMIC SERINE ENDOPROTEASE DEGP-LIKE-RELATED"/>
    <property type="match status" value="1"/>
</dbReference>
<evidence type="ECO:0000256" key="3">
    <source>
        <dbReference type="ARBA" id="ARBA00010541"/>
    </source>
</evidence>
<evidence type="ECO:0000256" key="7">
    <source>
        <dbReference type="ARBA" id="ARBA00022729"/>
    </source>
</evidence>
<dbReference type="PANTHER" id="PTHR22939">
    <property type="entry name" value="SERINE PROTEASE FAMILY S1C HTRA-RELATED"/>
    <property type="match status" value="1"/>
</dbReference>
<proteinExistence type="inferred from homology"/>
<feature type="active site" description="Charge relay system" evidence="14">
    <location>
        <position position="297"/>
    </location>
</feature>
<dbReference type="GO" id="GO:0006508">
    <property type="term" value="P:proteolysis"/>
    <property type="evidence" value="ECO:0007669"/>
    <property type="project" value="UniProtKB-KW"/>
</dbReference>
<dbReference type="SUPFAM" id="SSF50494">
    <property type="entry name" value="Trypsin-like serine proteases"/>
    <property type="match status" value="1"/>
</dbReference>
<evidence type="ECO:0000256" key="2">
    <source>
        <dbReference type="ARBA" id="ARBA00004418"/>
    </source>
</evidence>
<dbReference type="PRINTS" id="PR00834">
    <property type="entry name" value="PROTEASES2C"/>
</dbReference>
<dbReference type="SUPFAM" id="SSF50156">
    <property type="entry name" value="PDZ domain-like"/>
    <property type="match status" value="2"/>
</dbReference>
<dbReference type="AlphaFoldDB" id="A0A6I4UCG3"/>
<comment type="caution">
    <text evidence="18">The sequence shown here is derived from an EMBL/GenBank/DDBJ whole genome shotgun (WGS) entry which is preliminary data.</text>
</comment>
<evidence type="ECO:0000256" key="1">
    <source>
        <dbReference type="ARBA" id="ARBA00001772"/>
    </source>
</evidence>
<evidence type="ECO:0000256" key="11">
    <source>
        <dbReference type="ARBA" id="ARBA00022825"/>
    </source>
</evidence>
<evidence type="ECO:0000256" key="13">
    <source>
        <dbReference type="ARBA" id="ARBA00032850"/>
    </source>
</evidence>
<dbReference type="Proteomes" id="UP000439914">
    <property type="component" value="Unassembled WGS sequence"/>
</dbReference>
<dbReference type="InterPro" id="IPR036034">
    <property type="entry name" value="PDZ_sf"/>
</dbReference>
<comment type="subcellular location">
    <subcellularLocation>
        <location evidence="2">Periplasm</location>
    </subcellularLocation>
</comment>
<sequence length="572" mass="60790">MNICGSSAGGVDGSSNGAGTVQSAFTGGPDIHPPERVVPAWSAFCRPRGPHSREEDEKDVKPVRYAYSVTSALLVGGAAISLATGYPAGAQVAQNDDSQMARVVPRAGAPESFADLTAQLQPAVVNISTRQRIEVSGNNGNPFAGTPFEGLFNRRGGQQREPQYREGQSLGSGFVISADGYVVTNNHVVSPNGRGTVEEITVTMPDGTEYNAELVGTDAQSDLAVLKISRREPFPFVEFGDSTQSRPGDWVIAIGNPFGLGGTVTSGIVSAVYRNTGQGGAYDRYIQTDTAINRGNSGGPLFDMQGNVIGINNAIFSPSGGSVGIGFAIPAEIAAPIVQKLRDGVEIERGYLGVSIQPVDDDLADSLGIPQNRGEFIQGVQPGEAAEQAGIRPGDIVTKIDGQEVTPDQTLSFLVANIAPGTTIPVELVRDGETRRVTLTVGKRPSEEELRQQQQFNPDIEDEDPMEPGENAVIEERLGLQVLPLTAQIARQLGAGADTQGLVVARVDPNSDAARKRLQRGDIILTANYRQVRSLDDLESIIRTAESEDREAVLLRVQRRGQPAAYVAVRLR</sequence>
<feature type="binding site" evidence="15">
    <location>
        <begin position="295"/>
        <end position="297"/>
    </location>
    <ligand>
        <name>substrate</name>
    </ligand>
</feature>
<dbReference type="InterPro" id="IPR011782">
    <property type="entry name" value="Pept_S1C_Do"/>
</dbReference>
<feature type="region of interest" description="Disordered" evidence="16">
    <location>
        <begin position="136"/>
        <end position="167"/>
    </location>
</feature>
<keyword evidence="9" id="KW-0574">Periplasm</keyword>
<evidence type="ECO:0000256" key="8">
    <source>
        <dbReference type="ARBA" id="ARBA00022737"/>
    </source>
</evidence>
<keyword evidence="10" id="KW-0378">Hydrolase</keyword>